<dbReference type="RefSeq" id="WP_120189342.1">
    <property type="nucleotide sequence ID" value="NZ_MCHY01000008.1"/>
</dbReference>
<dbReference type="GO" id="GO:0046951">
    <property type="term" value="P:ketone body biosynthetic process"/>
    <property type="evidence" value="ECO:0007669"/>
    <property type="project" value="TreeGrafter"/>
</dbReference>
<dbReference type="GO" id="GO:0046872">
    <property type="term" value="F:metal ion binding"/>
    <property type="evidence" value="ECO:0007669"/>
    <property type="project" value="UniProtKB-KW"/>
</dbReference>
<dbReference type="InterPro" id="IPR043594">
    <property type="entry name" value="HMGL"/>
</dbReference>
<evidence type="ECO:0000256" key="3">
    <source>
        <dbReference type="ARBA" id="ARBA00023239"/>
    </source>
</evidence>
<name>A0A419SJ91_9BACL</name>
<dbReference type="PROSITE" id="PS50991">
    <property type="entry name" value="PYR_CT"/>
    <property type="match status" value="1"/>
</dbReference>
<protein>
    <submittedName>
        <fullName evidence="5">Hydroxymethylglutaryl-CoA lyase</fullName>
    </submittedName>
</protein>
<dbReference type="AlphaFoldDB" id="A0A419SJ91"/>
<evidence type="ECO:0000256" key="2">
    <source>
        <dbReference type="ARBA" id="ARBA00022723"/>
    </source>
</evidence>
<keyword evidence="6" id="KW-1185">Reference proteome</keyword>
<dbReference type="PANTHER" id="PTHR42738:SF7">
    <property type="entry name" value="HYDROXYMETHYLGLUTARYL-COA LYASE"/>
    <property type="match status" value="1"/>
</dbReference>
<keyword evidence="3 5" id="KW-0456">Lyase</keyword>
<keyword evidence="2" id="KW-0479">Metal-binding</keyword>
<comment type="caution">
    <text evidence="5">The sequence shown here is derived from an EMBL/GenBank/DDBJ whole genome shotgun (WGS) entry which is preliminary data.</text>
</comment>
<evidence type="ECO:0000259" key="4">
    <source>
        <dbReference type="PROSITE" id="PS50991"/>
    </source>
</evidence>
<evidence type="ECO:0000313" key="5">
    <source>
        <dbReference type="EMBL" id="RKD24083.1"/>
    </source>
</evidence>
<dbReference type="OrthoDB" id="9784013at2"/>
<dbReference type="CDD" id="cd07938">
    <property type="entry name" value="DRE_TIM_HMGL"/>
    <property type="match status" value="1"/>
</dbReference>
<dbReference type="GO" id="GO:0006552">
    <property type="term" value="P:L-leucine catabolic process"/>
    <property type="evidence" value="ECO:0007669"/>
    <property type="project" value="TreeGrafter"/>
</dbReference>
<proteinExistence type="inferred from homology"/>
<feature type="domain" description="Pyruvate carboxyltransferase" evidence="4">
    <location>
        <begin position="4"/>
        <end position="271"/>
    </location>
</feature>
<comment type="similarity">
    <text evidence="1">Belongs to the HMG-CoA lyase family.</text>
</comment>
<dbReference type="SUPFAM" id="SSF51569">
    <property type="entry name" value="Aldolase"/>
    <property type="match status" value="1"/>
</dbReference>
<sequence length="298" mass="32276">MQTVQIVEVGPRDGLQNERNVIETSDKLQLIALLADAGLKRIEATSFVHPRWIPQLADADTVARHISNRVGVEYSALVPNKKGLERAIVAGLKEIAVFMSASEAHNKQNINKSIRETYSILSEVINQAVVAGIRVRGYVSTVFGCPFAGDVSIDDVTRVMEQLFKMGVYEVSLGDTIGIATPKQVEERLTVLLRYFPVEKLACHFHDTRGTALANVYAALTKGIRVFDSSIGGLGGCPYAPGATGNVATEDLVNMLEGMGIATGVDLHRLLAASSFMQTKLGRALPSKMLSFKQRGGY</sequence>
<dbReference type="InterPro" id="IPR000891">
    <property type="entry name" value="PYR_CT"/>
</dbReference>
<gene>
    <name evidence="5" type="ORF">BEP19_06655</name>
</gene>
<evidence type="ECO:0000256" key="1">
    <source>
        <dbReference type="ARBA" id="ARBA00009405"/>
    </source>
</evidence>
<dbReference type="Pfam" id="PF00682">
    <property type="entry name" value="HMGL-like"/>
    <property type="match status" value="1"/>
</dbReference>
<evidence type="ECO:0000313" key="6">
    <source>
        <dbReference type="Proteomes" id="UP000284219"/>
    </source>
</evidence>
<organism evidence="5 6">
    <name type="scientific">Ammoniphilus oxalaticus</name>
    <dbReference type="NCBI Taxonomy" id="66863"/>
    <lineage>
        <taxon>Bacteria</taxon>
        <taxon>Bacillati</taxon>
        <taxon>Bacillota</taxon>
        <taxon>Bacilli</taxon>
        <taxon>Bacillales</taxon>
        <taxon>Paenibacillaceae</taxon>
        <taxon>Aneurinibacillus group</taxon>
        <taxon>Ammoniphilus</taxon>
    </lineage>
</organism>
<dbReference type="PANTHER" id="PTHR42738">
    <property type="entry name" value="HYDROXYMETHYLGLUTARYL-COA LYASE"/>
    <property type="match status" value="1"/>
</dbReference>
<reference evidence="5 6" key="1">
    <citation type="submission" date="2016-08" db="EMBL/GenBank/DDBJ databases">
        <title>Novel Firmicute Genomes.</title>
        <authorList>
            <person name="Poppleton D.I."/>
            <person name="Gribaldo S."/>
        </authorList>
    </citation>
    <scope>NUCLEOTIDE SEQUENCE [LARGE SCALE GENOMIC DNA]</scope>
    <source>
        <strain evidence="5 6">RAOx-1</strain>
    </source>
</reference>
<dbReference type="EMBL" id="MCHY01000008">
    <property type="protein sequence ID" value="RKD24083.1"/>
    <property type="molecule type" value="Genomic_DNA"/>
</dbReference>
<dbReference type="NCBIfam" id="NF004283">
    <property type="entry name" value="PRK05692.1"/>
    <property type="match status" value="1"/>
</dbReference>
<dbReference type="Gene3D" id="3.20.20.70">
    <property type="entry name" value="Aldolase class I"/>
    <property type="match status" value="1"/>
</dbReference>
<accession>A0A419SJ91</accession>
<dbReference type="FunFam" id="3.20.20.70:FF:000071">
    <property type="entry name" value="Hydroxymethylglutaryl-CoA lyase"/>
    <property type="match status" value="1"/>
</dbReference>
<dbReference type="GO" id="GO:0004419">
    <property type="term" value="F:hydroxymethylglutaryl-CoA lyase activity"/>
    <property type="evidence" value="ECO:0007669"/>
    <property type="project" value="TreeGrafter"/>
</dbReference>
<dbReference type="InterPro" id="IPR013785">
    <property type="entry name" value="Aldolase_TIM"/>
</dbReference>
<dbReference type="Proteomes" id="UP000284219">
    <property type="component" value="Unassembled WGS sequence"/>
</dbReference>